<dbReference type="PATRIC" id="fig|768679.9.peg.1373"/>
<keyword evidence="5 6" id="KW-0472">Membrane</keyword>
<evidence type="ECO:0000256" key="3">
    <source>
        <dbReference type="ARBA" id="ARBA00022692"/>
    </source>
</evidence>
<feature type="transmembrane region" description="Helical" evidence="6">
    <location>
        <begin position="145"/>
        <end position="162"/>
    </location>
</feature>
<feature type="transmembrane region" description="Helical" evidence="6">
    <location>
        <begin position="69"/>
        <end position="91"/>
    </location>
</feature>
<evidence type="ECO:0000256" key="5">
    <source>
        <dbReference type="ARBA" id="ARBA00023136"/>
    </source>
</evidence>
<protein>
    <submittedName>
        <fullName evidence="7">Conserved membrane protein, Mvin family</fullName>
    </submittedName>
</protein>
<dbReference type="GO" id="GO:0005886">
    <property type="term" value="C:plasma membrane"/>
    <property type="evidence" value="ECO:0007669"/>
    <property type="project" value="UniProtKB-SubCell"/>
</dbReference>
<sequence>MLISAASSIVIARLLGPDGYGVYSLVLSLPAVFGPLLSLGIGHAVTYYASSLVASGRGSVAVLYVRNALLLEATLGLAASLAVVVFADAVARYVLARPDVSSLVSVASVLITTSLVIGVCDGFFLAMLRTDYGALIKVSQAASKLALAVPLVLWIGVFGAVLEHVASYVVAAALALALLIKLFRALGGDYAGGVGFVESLRSMALYSYPLYVPMLVSFVVDRALFTYTAHFVSDYDLGNY</sequence>
<dbReference type="STRING" id="768679.TTX_1353"/>
<evidence type="ECO:0000256" key="2">
    <source>
        <dbReference type="ARBA" id="ARBA00022475"/>
    </source>
</evidence>
<dbReference type="AlphaFoldDB" id="G4RK95"/>
<organism evidence="7 8">
    <name type="scientific">Thermoproteus tenax (strain ATCC 35583 / DSM 2078 / JCM 9277 / NBRC 100435 / Kra 1)</name>
    <dbReference type="NCBI Taxonomy" id="768679"/>
    <lineage>
        <taxon>Archaea</taxon>
        <taxon>Thermoproteota</taxon>
        <taxon>Thermoprotei</taxon>
        <taxon>Thermoproteales</taxon>
        <taxon>Thermoproteaceae</taxon>
        <taxon>Thermoproteus</taxon>
    </lineage>
</organism>
<reference evidence="7 8" key="1">
    <citation type="journal article" date="2011" name="PLoS ONE">
        <title>The complete genome sequence of Thermoproteus tenax: a physiologically versatile member of the Crenarchaeota.</title>
        <authorList>
            <person name="Siebers B."/>
            <person name="Zaparty M."/>
            <person name="Raddatz G."/>
            <person name="Tjaden B."/>
            <person name="Albers S.V."/>
            <person name="Bell S.D."/>
            <person name="Blombach F."/>
            <person name="Kletzin A."/>
            <person name="Kyrpides N."/>
            <person name="Lanz C."/>
            <person name="Plagens A."/>
            <person name="Rampp M."/>
            <person name="Rosinus A."/>
            <person name="von Jan M."/>
            <person name="Makarova K.S."/>
            <person name="Klenk H.P."/>
            <person name="Schuster S.C."/>
            <person name="Hensel R."/>
        </authorList>
    </citation>
    <scope>NUCLEOTIDE SEQUENCE [LARGE SCALE GENOMIC DNA]</scope>
    <source>
        <strain evidence="8">ATCC 35583 / DSM 2078 / JCM 9277 / NBRC 100435 / Kra 1</strain>
    </source>
</reference>
<dbReference type="Proteomes" id="UP000002654">
    <property type="component" value="Chromosome"/>
</dbReference>
<accession>G4RK95</accession>
<feature type="transmembrane region" description="Helical" evidence="6">
    <location>
        <begin position="103"/>
        <end position="124"/>
    </location>
</feature>
<feature type="transmembrane region" description="Helical" evidence="6">
    <location>
        <begin position="208"/>
        <end position="232"/>
    </location>
</feature>
<name>G4RK95_THETK</name>
<keyword evidence="2" id="KW-1003">Cell membrane</keyword>
<evidence type="ECO:0000256" key="1">
    <source>
        <dbReference type="ARBA" id="ARBA00004651"/>
    </source>
</evidence>
<evidence type="ECO:0000313" key="8">
    <source>
        <dbReference type="Proteomes" id="UP000002654"/>
    </source>
</evidence>
<feature type="transmembrane region" description="Helical" evidence="6">
    <location>
        <begin position="168"/>
        <end position="187"/>
    </location>
</feature>
<evidence type="ECO:0000256" key="6">
    <source>
        <dbReference type="SAM" id="Phobius"/>
    </source>
</evidence>
<feature type="transmembrane region" description="Helical" evidence="6">
    <location>
        <begin position="20"/>
        <end position="48"/>
    </location>
</feature>
<dbReference type="HOGENOM" id="CLU_1154408_0_0_2"/>
<dbReference type="Pfam" id="PF01943">
    <property type="entry name" value="Polysacc_synt"/>
    <property type="match status" value="1"/>
</dbReference>
<dbReference type="PANTHER" id="PTHR30250">
    <property type="entry name" value="PST FAMILY PREDICTED COLANIC ACID TRANSPORTER"/>
    <property type="match status" value="1"/>
</dbReference>
<evidence type="ECO:0000313" key="7">
    <source>
        <dbReference type="EMBL" id="CCC81990.1"/>
    </source>
</evidence>
<dbReference type="PaxDb" id="768679-TTX_1353"/>
<keyword evidence="4 6" id="KW-1133">Transmembrane helix</keyword>
<comment type="subcellular location">
    <subcellularLocation>
        <location evidence="1">Cell membrane</location>
        <topology evidence="1">Multi-pass membrane protein</topology>
    </subcellularLocation>
</comment>
<dbReference type="eggNOG" id="arCOG02209">
    <property type="taxonomic scope" value="Archaea"/>
</dbReference>
<proteinExistence type="predicted"/>
<dbReference type="PANTHER" id="PTHR30250:SF28">
    <property type="entry name" value="POLYSACCHARIDE BIOSYNTHESIS PROTEIN"/>
    <property type="match status" value="1"/>
</dbReference>
<keyword evidence="3 6" id="KW-0812">Transmembrane</keyword>
<gene>
    <name evidence="7" type="ordered locus">TTX_1353</name>
</gene>
<dbReference type="KEGG" id="ttn:TTX_1353"/>
<dbReference type="EMBL" id="FN869859">
    <property type="protein sequence ID" value="CCC81990.1"/>
    <property type="molecule type" value="Genomic_DNA"/>
</dbReference>
<keyword evidence="8" id="KW-1185">Reference proteome</keyword>
<evidence type="ECO:0000256" key="4">
    <source>
        <dbReference type="ARBA" id="ARBA00022989"/>
    </source>
</evidence>
<dbReference type="InterPro" id="IPR002797">
    <property type="entry name" value="Polysacc_synth"/>
</dbReference>
<dbReference type="InterPro" id="IPR050833">
    <property type="entry name" value="Poly_Biosynth_Transport"/>
</dbReference>